<protein>
    <submittedName>
        <fullName evidence="3">Unannotated protein</fullName>
    </submittedName>
</protein>
<evidence type="ECO:0000259" key="2">
    <source>
        <dbReference type="Pfam" id="PF13439"/>
    </source>
</evidence>
<gene>
    <name evidence="3" type="ORF">UFOPK3402_01394</name>
</gene>
<dbReference type="SUPFAM" id="SSF53756">
    <property type="entry name" value="UDP-Glycosyltransferase/glycogen phosphorylase"/>
    <property type="match status" value="1"/>
</dbReference>
<sequence>MFEQYVSSSPYAQPMRIGLLTREWPPDVYGGAGVHVDQLVVELRRLTPVYVHCFGAPRPDATAHSIPVELHGANGAIQTLGVDLEMVMATADVDLLHSHTWYTNFAGHLGSMFHGVPHVITAHSLEPMRPWKEEQLGGGYRVSSWVEKSAYADANAVIAVSHGMRNDVLRAYPFVDPDRVHVVHNGIDTTLYRKDPDATALIENGVDPDRPYVLFVGRITRQKGLVHLLRAAQQFSDDLVLVMCASAADTPEIEVETAEAVRQLRRVRGNDSVVWIEKQVPRAALIQLFSHSVAFVCPSIYEPLGIVNLEAMACETAVIASDVGGIPEVVDNGRTGLLVHYDAADPAAFERDFAAAVNTVAADRDRAAAMGLAGRERAVAHFGWDAIAEQTIDVYRTAMGQ</sequence>
<dbReference type="GO" id="GO:0009250">
    <property type="term" value="P:glucan biosynthetic process"/>
    <property type="evidence" value="ECO:0007669"/>
    <property type="project" value="InterPro"/>
</dbReference>
<feature type="domain" description="Glycosyl transferase family 1" evidence="1">
    <location>
        <begin position="204"/>
        <end position="376"/>
    </location>
</feature>
<organism evidence="3">
    <name type="scientific">freshwater metagenome</name>
    <dbReference type="NCBI Taxonomy" id="449393"/>
    <lineage>
        <taxon>unclassified sequences</taxon>
        <taxon>metagenomes</taxon>
        <taxon>ecological metagenomes</taxon>
    </lineage>
</organism>
<evidence type="ECO:0000313" key="3">
    <source>
        <dbReference type="EMBL" id="CAB4881977.1"/>
    </source>
</evidence>
<dbReference type="InterPro" id="IPR011875">
    <property type="entry name" value="M1P_synthase"/>
</dbReference>
<dbReference type="Pfam" id="PF00534">
    <property type="entry name" value="Glycos_transf_1"/>
    <property type="match status" value="1"/>
</dbReference>
<dbReference type="PANTHER" id="PTHR45947">
    <property type="entry name" value="SULFOQUINOVOSYL TRANSFERASE SQD2"/>
    <property type="match status" value="1"/>
</dbReference>
<dbReference type="InterPro" id="IPR001296">
    <property type="entry name" value="Glyco_trans_1"/>
</dbReference>
<dbReference type="CDD" id="cd03801">
    <property type="entry name" value="GT4_PimA-like"/>
    <property type="match status" value="1"/>
</dbReference>
<dbReference type="NCBIfam" id="TIGR02149">
    <property type="entry name" value="glgA_Coryne"/>
    <property type="match status" value="1"/>
</dbReference>
<dbReference type="EMBL" id="CAFBLS010000185">
    <property type="protein sequence ID" value="CAB4881977.1"/>
    <property type="molecule type" value="Genomic_DNA"/>
</dbReference>
<evidence type="ECO:0000259" key="1">
    <source>
        <dbReference type="Pfam" id="PF00534"/>
    </source>
</evidence>
<name>A0A6J7EF92_9ZZZZ</name>
<dbReference type="Gene3D" id="3.40.50.2000">
    <property type="entry name" value="Glycogen Phosphorylase B"/>
    <property type="match status" value="2"/>
</dbReference>
<dbReference type="AlphaFoldDB" id="A0A6J7EF92"/>
<dbReference type="InterPro" id="IPR050194">
    <property type="entry name" value="Glycosyltransferase_grp1"/>
</dbReference>
<reference evidence="3" key="1">
    <citation type="submission" date="2020-05" db="EMBL/GenBank/DDBJ databases">
        <authorList>
            <person name="Chiriac C."/>
            <person name="Salcher M."/>
            <person name="Ghai R."/>
            <person name="Kavagutti S V."/>
        </authorList>
    </citation>
    <scope>NUCLEOTIDE SEQUENCE</scope>
</reference>
<dbReference type="InterPro" id="IPR028098">
    <property type="entry name" value="Glyco_trans_4-like_N"/>
</dbReference>
<dbReference type="PANTHER" id="PTHR45947:SF3">
    <property type="entry name" value="SULFOQUINOVOSYL TRANSFERASE SQD2"/>
    <property type="match status" value="1"/>
</dbReference>
<dbReference type="Pfam" id="PF13439">
    <property type="entry name" value="Glyco_transf_4"/>
    <property type="match status" value="1"/>
</dbReference>
<dbReference type="GO" id="GO:0016757">
    <property type="term" value="F:glycosyltransferase activity"/>
    <property type="evidence" value="ECO:0007669"/>
    <property type="project" value="InterPro"/>
</dbReference>
<proteinExistence type="predicted"/>
<feature type="domain" description="Glycosyltransferase subfamily 4-like N-terminal" evidence="2">
    <location>
        <begin position="29"/>
        <end position="190"/>
    </location>
</feature>
<accession>A0A6J7EF92</accession>